<evidence type="ECO:0000256" key="1">
    <source>
        <dbReference type="SAM" id="MobiDB-lite"/>
    </source>
</evidence>
<organism evidence="2">
    <name type="scientific">Ixodes ricinus</name>
    <name type="common">Common tick</name>
    <name type="synonym">Acarus ricinus</name>
    <dbReference type="NCBI Taxonomy" id="34613"/>
    <lineage>
        <taxon>Eukaryota</taxon>
        <taxon>Metazoa</taxon>
        <taxon>Ecdysozoa</taxon>
        <taxon>Arthropoda</taxon>
        <taxon>Chelicerata</taxon>
        <taxon>Arachnida</taxon>
        <taxon>Acari</taxon>
        <taxon>Parasitiformes</taxon>
        <taxon>Ixodida</taxon>
        <taxon>Ixodoidea</taxon>
        <taxon>Ixodidae</taxon>
        <taxon>Ixodinae</taxon>
        <taxon>Ixodes</taxon>
    </lineage>
</organism>
<feature type="region of interest" description="Disordered" evidence="1">
    <location>
        <begin position="23"/>
        <end position="56"/>
    </location>
</feature>
<reference evidence="2" key="1">
    <citation type="journal article" date="2018" name="PLoS Negl. Trop. Dis.">
        <title>Sialome diversity of ticks revealed by RNAseq of single tick salivary glands.</title>
        <authorList>
            <person name="Perner J."/>
            <person name="Kropackova S."/>
            <person name="Kopacek P."/>
            <person name="Ribeiro J.M."/>
        </authorList>
    </citation>
    <scope>NUCLEOTIDE SEQUENCE</scope>
    <source>
        <strain evidence="2">Siblings of single egg batch collected in Ceske Budejovice</strain>
        <tissue evidence="2">Salivary glands</tissue>
    </source>
</reference>
<dbReference type="EMBL" id="GEGO01007443">
    <property type="protein sequence ID" value="JAR87961.1"/>
    <property type="molecule type" value="Transcribed_RNA"/>
</dbReference>
<protein>
    <submittedName>
        <fullName evidence="2">Uncharacterized protein</fullName>
    </submittedName>
</protein>
<proteinExistence type="predicted"/>
<feature type="non-terminal residue" evidence="2">
    <location>
        <position position="1"/>
    </location>
</feature>
<evidence type="ECO:0000313" key="2">
    <source>
        <dbReference type="EMBL" id="JAR87961.1"/>
    </source>
</evidence>
<accession>A0A147BB40</accession>
<dbReference type="AlphaFoldDB" id="A0A147BB40"/>
<feature type="non-terminal residue" evidence="2">
    <location>
        <position position="125"/>
    </location>
</feature>
<sequence length="125" mass="13824">IVPGLRLRPVHSPFYPARVSKALPKRRQTTSCRQMSRPRLLVRQREKRERKPRRCHGVLTPGCRSFPVFDGRANLTAISEAFGAGGYGGRSFAASARAAVPPPGLRQTGTLGHLCDDVGRKLRDH</sequence>
<name>A0A147BB40_IXORI</name>